<reference evidence="1 2" key="1">
    <citation type="journal article" date="2020" name="Mol. Plant">
        <title>The Chromosome-Based Rubber Tree Genome Provides New Insights into Spurge Genome Evolution and Rubber Biosynthesis.</title>
        <authorList>
            <person name="Liu J."/>
            <person name="Shi C."/>
            <person name="Shi C.C."/>
            <person name="Li W."/>
            <person name="Zhang Q.J."/>
            <person name="Zhang Y."/>
            <person name="Li K."/>
            <person name="Lu H.F."/>
            <person name="Shi C."/>
            <person name="Zhu S.T."/>
            <person name="Xiao Z.Y."/>
            <person name="Nan H."/>
            <person name="Yue Y."/>
            <person name="Zhu X.G."/>
            <person name="Wu Y."/>
            <person name="Hong X.N."/>
            <person name="Fan G.Y."/>
            <person name="Tong Y."/>
            <person name="Zhang D."/>
            <person name="Mao C.L."/>
            <person name="Liu Y.L."/>
            <person name="Hao S.J."/>
            <person name="Liu W.Q."/>
            <person name="Lv M.Q."/>
            <person name="Zhang H.B."/>
            <person name="Liu Y."/>
            <person name="Hu-Tang G.R."/>
            <person name="Wang J.P."/>
            <person name="Wang J.H."/>
            <person name="Sun Y.H."/>
            <person name="Ni S.B."/>
            <person name="Chen W.B."/>
            <person name="Zhang X.C."/>
            <person name="Jiao Y.N."/>
            <person name="Eichler E.E."/>
            <person name="Li G.H."/>
            <person name="Liu X."/>
            <person name="Gao L.Z."/>
        </authorList>
    </citation>
    <scope>NUCLEOTIDE SEQUENCE [LARGE SCALE GENOMIC DNA]</scope>
    <source>
        <strain evidence="2">cv. GT1</strain>
        <tissue evidence="1">Leaf</tissue>
    </source>
</reference>
<sequence length="76" mass="8015">MAYSGDSNTQLLFSETSYRGHKVEVNPEVTGPSSPLIGGVINPITITKVPSIWEMRAPSDAALGEILARCALGDAL</sequence>
<evidence type="ECO:0000313" key="1">
    <source>
        <dbReference type="EMBL" id="KAF2288813.1"/>
    </source>
</evidence>
<dbReference type="EMBL" id="JAAGAX010000016">
    <property type="protein sequence ID" value="KAF2288813.1"/>
    <property type="molecule type" value="Genomic_DNA"/>
</dbReference>
<dbReference type="Proteomes" id="UP000467840">
    <property type="component" value="Chromosome 8"/>
</dbReference>
<proteinExistence type="predicted"/>
<gene>
    <name evidence="1" type="ORF">GH714_014500</name>
</gene>
<name>A0A6A6KLB6_HEVBR</name>
<organism evidence="1 2">
    <name type="scientific">Hevea brasiliensis</name>
    <name type="common">Para rubber tree</name>
    <name type="synonym">Siphonia brasiliensis</name>
    <dbReference type="NCBI Taxonomy" id="3981"/>
    <lineage>
        <taxon>Eukaryota</taxon>
        <taxon>Viridiplantae</taxon>
        <taxon>Streptophyta</taxon>
        <taxon>Embryophyta</taxon>
        <taxon>Tracheophyta</taxon>
        <taxon>Spermatophyta</taxon>
        <taxon>Magnoliopsida</taxon>
        <taxon>eudicotyledons</taxon>
        <taxon>Gunneridae</taxon>
        <taxon>Pentapetalae</taxon>
        <taxon>rosids</taxon>
        <taxon>fabids</taxon>
        <taxon>Malpighiales</taxon>
        <taxon>Euphorbiaceae</taxon>
        <taxon>Crotonoideae</taxon>
        <taxon>Micrandreae</taxon>
        <taxon>Hevea</taxon>
    </lineage>
</organism>
<accession>A0A6A6KLB6</accession>
<protein>
    <submittedName>
        <fullName evidence="1">Uncharacterized protein</fullName>
    </submittedName>
</protein>
<dbReference type="AlphaFoldDB" id="A0A6A6KLB6"/>
<keyword evidence="2" id="KW-1185">Reference proteome</keyword>
<comment type="caution">
    <text evidence="1">The sequence shown here is derived from an EMBL/GenBank/DDBJ whole genome shotgun (WGS) entry which is preliminary data.</text>
</comment>
<evidence type="ECO:0000313" key="2">
    <source>
        <dbReference type="Proteomes" id="UP000467840"/>
    </source>
</evidence>